<dbReference type="PROSITE" id="PS51318">
    <property type="entry name" value="TAT"/>
    <property type="match status" value="1"/>
</dbReference>
<dbReference type="EMBL" id="LAVA02000090">
    <property type="protein sequence ID" value="OIJ63930.1"/>
    <property type="molecule type" value="Genomic_DNA"/>
</dbReference>
<feature type="signal peptide" evidence="3">
    <location>
        <begin position="1"/>
        <end position="43"/>
    </location>
</feature>
<feature type="chain" id="PRO_5009631074" description="6-phosphogluconolactonase" evidence="3">
    <location>
        <begin position="44"/>
        <end position="410"/>
    </location>
</feature>
<dbReference type="Gene3D" id="2.130.10.10">
    <property type="entry name" value="YVTN repeat-like/Quinoprotein amine dehydrogenase"/>
    <property type="match status" value="1"/>
</dbReference>
<dbReference type="RefSeq" id="WP_063777677.1">
    <property type="nucleotide sequence ID" value="NZ_LAVA02000090.1"/>
</dbReference>
<dbReference type="InterPro" id="IPR050282">
    <property type="entry name" value="Cycloisomerase_2"/>
</dbReference>
<dbReference type="InterPro" id="IPR019405">
    <property type="entry name" value="Lactonase_7-beta_prop"/>
</dbReference>
<gene>
    <name evidence="4" type="ORF">WN71_031510</name>
</gene>
<dbReference type="GO" id="GO:0017057">
    <property type="term" value="F:6-phosphogluconolactonase activity"/>
    <property type="evidence" value="ECO:0007669"/>
    <property type="project" value="TreeGrafter"/>
</dbReference>
<evidence type="ECO:0000313" key="4">
    <source>
        <dbReference type="EMBL" id="OIJ63930.1"/>
    </source>
</evidence>
<feature type="region of interest" description="Disordered" evidence="2">
    <location>
        <begin position="177"/>
        <end position="196"/>
    </location>
</feature>
<evidence type="ECO:0008006" key="6">
    <source>
        <dbReference type="Google" id="ProtNLM"/>
    </source>
</evidence>
<dbReference type="PANTHER" id="PTHR30344">
    <property type="entry name" value="6-PHOSPHOGLUCONOLACTONASE-RELATED"/>
    <property type="match status" value="1"/>
</dbReference>
<evidence type="ECO:0000313" key="5">
    <source>
        <dbReference type="Proteomes" id="UP000034196"/>
    </source>
</evidence>
<evidence type="ECO:0000256" key="1">
    <source>
        <dbReference type="ARBA" id="ARBA00005564"/>
    </source>
</evidence>
<keyword evidence="3" id="KW-0732">Signal</keyword>
<dbReference type="PANTHER" id="PTHR30344:SF1">
    <property type="entry name" value="6-PHOSPHOGLUCONOLACTONASE"/>
    <property type="match status" value="1"/>
</dbReference>
<dbReference type="OrthoDB" id="9790815at2"/>
<dbReference type="Pfam" id="PF10282">
    <property type="entry name" value="Lactonase"/>
    <property type="match status" value="1"/>
</dbReference>
<dbReference type="SUPFAM" id="SSF51004">
    <property type="entry name" value="C-terminal (heme d1) domain of cytochrome cd1-nitrite reductase"/>
    <property type="match status" value="1"/>
</dbReference>
<name>A0A1J4NP72_9ACTN</name>
<dbReference type="STRING" id="1428628.WN71_031510"/>
<dbReference type="InterPro" id="IPR011048">
    <property type="entry name" value="Haem_d1_sf"/>
</dbReference>
<keyword evidence="5" id="KW-1185">Reference proteome</keyword>
<dbReference type="AlphaFoldDB" id="A0A1J4NP72"/>
<evidence type="ECO:0000256" key="2">
    <source>
        <dbReference type="SAM" id="MobiDB-lite"/>
    </source>
</evidence>
<feature type="compositionally biased region" description="Polar residues" evidence="2">
    <location>
        <begin position="177"/>
        <end position="186"/>
    </location>
</feature>
<comment type="caution">
    <text evidence="4">The sequence shown here is derived from an EMBL/GenBank/DDBJ whole genome shotgun (WGS) entry which is preliminary data.</text>
</comment>
<evidence type="ECO:0000256" key="3">
    <source>
        <dbReference type="SAM" id="SignalP"/>
    </source>
</evidence>
<dbReference type="InterPro" id="IPR006311">
    <property type="entry name" value="TAT_signal"/>
</dbReference>
<dbReference type="Proteomes" id="UP000034196">
    <property type="component" value="Unassembled WGS sequence"/>
</dbReference>
<dbReference type="InterPro" id="IPR015943">
    <property type="entry name" value="WD40/YVTN_repeat-like_dom_sf"/>
</dbReference>
<comment type="similarity">
    <text evidence="1">Belongs to the cycloisomerase 2 family.</text>
</comment>
<proteinExistence type="inferred from homology"/>
<accession>A0A1J4NP72</accession>
<reference evidence="4" key="1">
    <citation type="submission" date="2016-10" db="EMBL/GenBank/DDBJ databases">
        <title>Genome sequence of Streptomyces mangrovisoli MUSC 149.</title>
        <authorList>
            <person name="Lee L.-H."/>
            <person name="Ser H.-L."/>
        </authorList>
    </citation>
    <scope>NUCLEOTIDE SEQUENCE [LARGE SCALE GENOMIC DNA]</scope>
    <source>
        <strain evidence="4">MUSC 149</strain>
    </source>
</reference>
<protein>
    <recommendedName>
        <fullName evidence="6">6-phosphogluconolactonase</fullName>
    </recommendedName>
</protein>
<organism evidence="4 5">
    <name type="scientific">Streptomyces mangrovisoli</name>
    <dbReference type="NCBI Taxonomy" id="1428628"/>
    <lineage>
        <taxon>Bacteria</taxon>
        <taxon>Bacillati</taxon>
        <taxon>Actinomycetota</taxon>
        <taxon>Actinomycetes</taxon>
        <taxon>Kitasatosporales</taxon>
        <taxon>Streptomycetaceae</taxon>
        <taxon>Streptomyces</taxon>
    </lineage>
</organism>
<sequence>MNETPPPPPYAGRGPSRRAVLGALTAVSAAATVPLLSASPAAAAPGPCEDLLYIGTWNQNQVHAVRFDPESGTMTPLGAVAQTSSSWVTVHPHRPVLYVGGAEQGGFVRSFGIDDTTGALLQTGQIETEPVPTGSGGLSYIAPTADGGALLVADFAAGAAATVSLTADGALGEVVSSVQDTGSGPNPRQAAPHPHHVVVDPSRGFALVADFGADRVFVYDYDAPTHRLSTGADGPGSFATTPGSGPRRLVFHPDGHTVYLLSELTADLRALDWDAHTGTLTERQLLMTNAPEHTGSTSAAELAVSRDGRYVYVSNRGDNALVVFSAVRPTGLLTEIQRVPCGGVTPWSMTLHASGRWLFVANETSSTVNLFGVDPASGGLTDTGMSVAVPNPDSIAVRHCHPVAREIAGR</sequence>